<evidence type="ECO:0000256" key="1">
    <source>
        <dbReference type="SAM" id="Phobius"/>
    </source>
</evidence>
<accession>A0A543I4K4</accession>
<feature type="transmembrane region" description="Helical" evidence="1">
    <location>
        <begin position="105"/>
        <end position="125"/>
    </location>
</feature>
<dbReference type="Pfam" id="PF06993">
    <property type="entry name" value="DUF1304"/>
    <property type="match status" value="1"/>
</dbReference>
<dbReference type="OrthoDB" id="9803832at2"/>
<dbReference type="RefSeq" id="WP_141915273.1">
    <property type="nucleotide sequence ID" value="NZ_BAAAYS010000013.1"/>
</dbReference>
<comment type="caution">
    <text evidence="2">The sequence shown here is derived from an EMBL/GenBank/DDBJ whole genome shotgun (WGS) entry which is preliminary data.</text>
</comment>
<organism evidence="2 3">
    <name type="scientific">Klugiella xanthotipulae</name>
    <dbReference type="NCBI Taxonomy" id="244735"/>
    <lineage>
        <taxon>Bacteria</taxon>
        <taxon>Bacillati</taxon>
        <taxon>Actinomycetota</taxon>
        <taxon>Actinomycetes</taxon>
        <taxon>Micrococcales</taxon>
        <taxon>Microbacteriaceae</taxon>
        <taxon>Klugiella</taxon>
    </lineage>
</organism>
<evidence type="ECO:0000313" key="3">
    <source>
        <dbReference type="Proteomes" id="UP000318331"/>
    </source>
</evidence>
<keyword evidence="3" id="KW-1185">Reference proteome</keyword>
<reference evidence="2 3" key="1">
    <citation type="submission" date="2019-06" db="EMBL/GenBank/DDBJ databases">
        <title>Sequencing the genomes of 1000 actinobacteria strains.</title>
        <authorList>
            <person name="Klenk H.-P."/>
        </authorList>
    </citation>
    <scope>NUCLEOTIDE SEQUENCE [LARGE SCALE GENOMIC DNA]</scope>
    <source>
        <strain evidence="2 3">DSM 18031</strain>
    </source>
</reference>
<proteinExistence type="predicted"/>
<dbReference type="Proteomes" id="UP000318331">
    <property type="component" value="Unassembled WGS sequence"/>
</dbReference>
<keyword evidence="1" id="KW-0812">Transmembrane</keyword>
<sequence length="131" mass="13784">MIVLITVSATLAAALHILIFYMESIAWTKPSVWKRFGIATQEEAETTSKIAFNQGFYNLFLAIGALLGVILYGSGVTGAGLALALFSVGSMLAASVVLVATGKKYIRAAAIQGTFPLITVVLLLLNLSGTF</sequence>
<name>A0A543I4K4_9MICO</name>
<dbReference type="EMBL" id="VFPN01000001">
    <property type="protein sequence ID" value="TQM65497.1"/>
    <property type="molecule type" value="Genomic_DNA"/>
</dbReference>
<keyword evidence="1" id="KW-0472">Membrane</keyword>
<gene>
    <name evidence="2" type="ORF">FB466_0301</name>
</gene>
<keyword evidence="1" id="KW-1133">Transmembrane helix</keyword>
<dbReference type="AlphaFoldDB" id="A0A543I4K4"/>
<evidence type="ECO:0000313" key="2">
    <source>
        <dbReference type="EMBL" id="TQM65497.1"/>
    </source>
</evidence>
<dbReference type="InterPro" id="IPR009732">
    <property type="entry name" value="DUF1304"/>
</dbReference>
<feature type="transmembrane region" description="Helical" evidence="1">
    <location>
        <begin position="79"/>
        <end position="99"/>
    </location>
</feature>
<feature type="transmembrane region" description="Helical" evidence="1">
    <location>
        <begin position="52"/>
        <end position="72"/>
    </location>
</feature>
<protein>
    <submittedName>
        <fullName evidence="2">Putative membrane protein</fullName>
    </submittedName>
</protein>